<protein>
    <submittedName>
        <fullName evidence="3">Low temperature requirement protein A</fullName>
    </submittedName>
</protein>
<evidence type="ECO:0000313" key="4">
    <source>
        <dbReference type="Proteomes" id="UP000245410"/>
    </source>
</evidence>
<feature type="compositionally biased region" description="Polar residues" evidence="1">
    <location>
        <begin position="36"/>
        <end position="47"/>
    </location>
</feature>
<keyword evidence="2" id="KW-0472">Membrane</keyword>
<dbReference type="InterPro" id="IPR010640">
    <property type="entry name" value="Low_temperature_requirement_A"/>
</dbReference>
<feature type="transmembrane region" description="Helical" evidence="2">
    <location>
        <begin position="159"/>
        <end position="178"/>
    </location>
</feature>
<feature type="compositionally biased region" description="Basic and acidic residues" evidence="1">
    <location>
        <begin position="62"/>
        <end position="78"/>
    </location>
</feature>
<dbReference type="Proteomes" id="UP000245410">
    <property type="component" value="Unassembled WGS sequence"/>
</dbReference>
<evidence type="ECO:0000256" key="1">
    <source>
        <dbReference type="SAM" id="MobiDB-lite"/>
    </source>
</evidence>
<keyword evidence="2" id="KW-0812">Transmembrane</keyword>
<dbReference type="PANTHER" id="PTHR36840">
    <property type="entry name" value="BLL5714 PROTEIN"/>
    <property type="match status" value="1"/>
</dbReference>
<feature type="transmembrane region" description="Helical" evidence="2">
    <location>
        <begin position="310"/>
        <end position="329"/>
    </location>
</feature>
<evidence type="ECO:0000256" key="2">
    <source>
        <dbReference type="SAM" id="Phobius"/>
    </source>
</evidence>
<feature type="compositionally biased region" description="Low complexity" evidence="1">
    <location>
        <begin position="8"/>
        <end position="22"/>
    </location>
</feature>
<proteinExistence type="predicted"/>
<feature type="transmembrane region" description="Helical" evidence="2">
    <location>
        <begin position="423"/>
        <end position="452"/>
    </location>
</feature>
<dbReference type="AlphaFoldDB" id="A0A317D2S9"/>
<sequence length="469" mass="50823">MASPEAVTPTRRTPRRNPANAPGYRHARTPVANKIDTPSTRLDQQLTKGLRLGGTATGGCGRVEHGRVDNARGREVPGGRESAGQANYLELFFDLVLVFALNGVVTRIVPSLTSEDVATRWPSLFATVVLALPLLWLWTTTGHITSRFDPRQRKIQLMVLASAFGMMIMSTSLPYAFFGRGMAFVLPYVLLQVGRPLLLIRALPAGGPVRAIYTRSAIWFAGSAVLWIGGALVKDERRLALWAAAITVDLIGARLGWPVRGMPRLLVSAWAVERGRHLPERYQQLLLIALGETVLAVGIAYTNAPVTTETTVGLVTAYVTTVLLWRVYFHRSGEMLGAAVDAVANRSMFGRVAGAAHIVMVLGIVATAIGYEIVQQHALDRPYPVWIVLILGGPALFLYGRIRLERVVFDRLSRRRVVAIVTLALAMFPLAFTNTLVASIAAAAVLIGVAVADSRHSAVRPPETPSPPA</sequence>
<feature type="transmembrane region" description="Helical" evidence="2">
    <location>
        <begin position="88"/>
        <end position="109"/>
    </location>
</feature>
<keyword evidence="4" id="KW-1185">Reference proteome</keyword>
<feature type="region of interest" description="Disordered" evidence="1">
    <location>
        <begin position="1"/>
        <end position="80"/>
    </location>
</feature>
<reference evidence="3 4" key="1">
    <citation type="submission" date="2018-05" db="EMBL/GenBank/DDBJ databases">
        <title>Micromonospora atacamensis sp. nov., a novel actinobacteria isolated from high altitude Atacama Desert soil.</title>
        <authorList>
            <person name="Carro L."/>
            <person name="Golinska P."/>
            <person name="Klenk H.-P."/>
            <person name="Goodfellow M."/>
        </authorList>
    </citation>
    <scope>NUCLEOTIDE SEQUENCE [LARGE SCALE GENOMIC DNA]</scope>
    <source>
        <strain evidence="3 4">5R2A7</strain>
    </source>
</reference>
<gene>
    <name evidence="3" type="ORF">DKT68_13630</name>
</gene>
<dbReference type="Pfam" id="PF06772">
    <property type="entry name" value="LtrA"/>
    <property type="match status" value="1"/>
</dbReference>
<feature type="transmembrane region" description="Helical" evidence="2">
    <location>
        <begin position="285"/>
        <end position="304"/>
    </location>
</feature>
<feature type="compositionally biased region" description="Gly residues" evidence="1">
    <location>
        <begin position="51"/>
        <end position="61"/>
    </location>
</feature>
<feature type="transmembrane region" description="Helical" evidence="2">
    <location>
        <begin position="383"/>
        <end position="402"/>
    </location>
</feature>
<evidence type="ECO:0000313" key="3">
    <source>
        <dbReference type="EMBL" id="PWR09019.1"/>
    </source>
</evidence>
<dbReference type="EMBL" id="QGKR01000186">
    <property type="protein sequence ID" value="PWR09019.1"/>
    <property type="molecule type" value="Genomic_DNA"/>
</dbReference>
<accession>A0A317D2S9</accession>
<dbReference type="PANTHER" id="PTHR36840:SF1">
    <property type="entry name" value="BLL5714 PROTEIN"/>
    <property type="match status" value="1"/>
</dbReference>
<feature type="transmembrane region" description="Helical" evidence="2">
    <location>
        <begin position="216"/>
        <end position="233"/>
    </location>
</feature>
<feature type="transmembrane region" description="Helical" evidence="2">
    <location>
        <begin position="121"/>
        <end position="138"/>
    </location>
</feature>
<name>A0A317D2S9_9ACTN</name>
<keyword evidence="2" id="KW-1133">Transmembrane helix</keyword>
<feature type="transmembrane region" description="Helical" evidence="2">
    <location>
        <begin position="349"/>
        <end position="371"/>
    </location>
</feature>
<comment type="caution">
    <text evidence="3">The sequence shown here is derived from an EMBL/GenBank/DDBJ whole genome shotgun (WGS) entry which is preliminary data.</text>
</comment>
<organism evidence="3 4">
    <name type="scientific">Micromonospora acroterricola</name>
    <dbReference type="NCBI Taxonomy" id="2202421"/>
    <lineage>
        <taxon>Bacteria</taxon>
        <taxon>Bacillati</taxon>
        <taxon>Actinomycetota</taxon>
        <taxon>Actinomycetes</taxon>
        <taxon>Micromonosporales</taxon>
        <taxon>Micromonosporaceae</taxon>
        <taxon>Micromonospora</taxon>
    </lineage>
</organism>